<name>A0A7K0FRT7_9SPHI</name>
<dbReference type="EMBL" id="WKJI01000003">
    <property type="protein sequence ID" value="MRX48010.1"/>
    <property type="molecule type" value="Genomic_DNA"/>
</dbReference>
<accession>A0A7K0FRT7</accession>
<evidence type="ECO:0000313" key="2">
    <source>
        <dbReference type="Proteomes" id="UP000462931"/>
    </source>
</evidence>
<dbReference type="Proteomes" id="UP000462931">
    <property type="component" value="Unassembled WGS sequence"/>
</dbReference>
<evidence type="ECO:0000313" key="1">
    <source>
        <dbReference type="EMBL" id="MRX48010.1"/>
    </source>
</evidence>
<reference evidence="1 2" key="1">
    <citation type="submission" date="2019-11" db="EMBL/GenBank/DDBJ databases">
        <authorList>
            <person name="Cheng Q."/>
            <person name="Yang Z."/>
        </authorList>
    </citation>
    <scope>NUCLEOTIDE SEQUENCE [LARGE SCALE GENOMIC DNA]</scope>
    <source>
        <strain evidence="1 2">HX-22-1</strain>
    </source>
</reference>
<organism evidence="1 2">
    <name type="scientific">Pedobacter puniceum</name>
    <dbReference type="NCBI Taxonomy" id="2666136"/>
    <lineage>
        <taxon>Bacteria</taxon>
        <taxon>Pseudomonadati</taxon>
        <taxon>Bacteroidota</taxon>
        <taxon>Sphingobacteriia</taxon>
        <taxon>Sphingobacteriales</taxon>
        <taxon>Sphingobacteriaceae</taxon>
        <taxon>Pedobacter</taxon>
    </lineage>
</organism>
<dbReference type="AlphaFoldDB" id="A0A7K0FRT7"/>
<dbReference type="RefSeq" id="WP_154288115.1">
    <property type="nucleotide sequence ID" value="NZ_WKJI01000003.1"/>
</dbReference>
<keyword evidence="2" id="KW-1185">Reference proteome</keyword>
<proteinExistence type="predicted"/>
<comment type="caution">
    <text evidence="1">The sequence shown here is derived from an EMBL/GenBank/DDBJ whole genome shotgun (WGS) entry which is preliminary data.</text>
</comment>
<gene>
    <name evidence="1" type="ORF">GJJ64_12490</name>
</gene>
<protein>
    <submittedName>
        <fullName evidence="1">Uncharacterized protein</fullName>
    </submittedName>
</protein>
<sequence length="70" mass="7855">MTEGINIITDDKGNSKALIIDLLYLKKANIKAEEVLKGLSNLQELIDNTPEKSQQNTWDAAKEKLNKIKT</sequence>